<dbReference type="InterPro" id="IPR019560">
    <property type="entry name" value="Mitochondrial_18_kDa_protein"/>
</dbReference>
<dbReference type="GO" id="GO:0005739">
    <property type="term" value="C:mitochondrion"/>
    <property type="evidence" value="ECO:0007669"/>
    <property type="project" value="TreeGrafter"/>
</dbReference>
<protein>
    <recommendedName>
        <fullName evidence="2">Mitochondrial fission process protein 1</fullName>
    </recommendedName>
    <alternativeName>
        <fullName evidence="3">Mitochondrial 18 kDa protein</fullName>
    </alternativeName>
</protein>
<evidence type="ECO:0000256" key="3">
    <source>
        <dbReference type="ARBA" id="ARBA00029631"/>
    </source>
</evidence>
<evidence type="ECO:0000256" key="2">
    <source>
        <dbReference type="ARBA" id="ARBA00017835"/>
    </source>
</evidence>
<dbReference type="EMBL" id="SELW01000405">
    <property type="protein sequence ID" value="TID28389.1"/>
    <property type="molecule type" value="Genomic_DNA"/>
</dbReference>
<dbReference type="GO" id="GO:0000266">
    <property type="term" value="P:mitochondrial fission"/>
    <property type="evidence" value="ECO:0007669"/>
    <property type="project" value="TreeGrafter"/>
</dbReference>
<dbReference type="AlphaFoldDB" id="A0A4T0X0Z5"/>
<dbReference type="Pfam" id="PF10558">
    <property type="entry name" value="MTP18"/>
    <property type="match status" value="1"/>
</dbReference>
<evidence type="ECO:0000313" key="5">
    <source>
        <dbReference type="EMBL" id="TID28389.1"/>
    </source>
</evidence>
<dbReference type="PANTHER" id="PTHR11001:SF2">
    <property type="entry name" value="MITOCHONDRIAL FISSION PROCESS PROTEIN 1"/>
    <property type="match status" value="1"/>
</dbReference>
<reference evidence="5 6" key="1">
    <citation type="journal article" date="2019" name="Front. Genet.">
        <title>Whole-Genome Sequencing of the Opportunistic Yeast Pathogen Candida inconspicua Uncovers Its Hybrid Origin.</title>
        <authorList>
            <person name="Mixao V."/>
            <person name="Hansen A.P."/>
            <person name="Saus E."/>
            <person name="Boekhout T."/>
            <person name="Lass-Florl C."/>
            <person name="Gabaldon T."/>
        </authorList>
    </citation>
    <scope>NUCLEOTIDE SEQUENCE [LARGE SCALE GENOMIC DNA]</scope>
    <source>
        <strain evidence="5 6">CBS 180</strain>
    </source>
</reference>
<organism evidence="5 6">
    <name type="scientific">Pichia inconspicua</name>
    <dbReference type="NCBI Taxonomy" id="52247"/>
    <lineage>
        <taxon>Eukaryota</taxon>
        <taxon>Fungi</taxon>
        <taxon>Dikarya</taxon>
        <taxon>Ascomycota</taxon>
        <taxon>Saccharomycotina</taxon>
        <taxon>Pichiomycetes</taxon>
        <taxon>Pichiales</taxon>
        <taxon>Pichiaceae</taxon>
        <taxon>Pichia</taxon>
    </lineage>
</organism>
<keyword evidence="6" id="KW-1185">Reference proteome</keyword>
<comment type="similarity">
    <text evidence="1">Belongs to the MTFP1 family.</text>
</comment>
<evidence type="ECO:0000256" key="4">
    <source>
        <dbReference type="SAM" id="MobiDB-lite"/>
    </source>
</evidence>
<evidence type="ECO:0000256" key="1">
    <source>
        <dbReference type="ARBA" id="ARBA00009224"/>
    </source>
</evidence>
<accession>A0A4T0X0Z5</accession>
<dbReference type="PANTHER" id="PTHR11001">
    <property type="entry name" value="MITOCHONDRIAL FISSION PROCESS PROTEIN 1"/>
    <property type="match status" value="1"/>
</dbReference>
<dbReference type="Proteomes" id="UP000307173">
    <property type="component" value="Unassembled WGS sequence"/>
</dbReference>
<gene>
    <name evidence="5" type="ORF">CANINC_002567</name>
</gene>
<feature type="region of interest" description="Disordered" evidence="4">
    <location>
        <begin position="1"/>
        <end position="25"/>
    </location>
</feature>
<name>A0A4T0X0Z5_9ASCO</name>
<evidence type="ECO:0000313" key="6">
    <source>
        <dbReference type="Proteomes" id="UP000307173"/>
    </source>
</evidence>
<comment type="caution">
    <text evidence="5">The sequence shown here is derived from an EMBL/GenBank/DDBJ whole genome shotgun (WGS) entry which is preliminary data.</text>
</comment>
<feature type="compositionally biased region" description="Polar residues" evidence="4">
    <location>
        <begin position="15"/>
        <end position="25"/>
    </location>
</feature>
<proteinExistence type="inferred from homology"/>
<dbReference type="OrthoDB" id="424969at2759"/>
<sequence>MSKEEKIVDLASESPVGTTVSDNTDSTETSWRYAAYANRLRTILLASHRYIAYTSDIGESFRPVAHPNLVKLGYGVSWAYLIGDVSYESWKAKMRQEGKYRPGLKPWDPIPIANPAAQLQYNDLDWKVLGVKRALFQSIASMGLPAFTIHSTVRYSSILFKNSTNKNLKTYGPVGLGLAIVPFLPYIFDKPVEEAMDYIFDKSFSKAKLE</sequence>